<accession>A0A2I0J289</accession>
<sequence>MNGGCEPKCNKCGAEARKRQMQADRKTLGVLICRRPTWPLSDSWLNYRRLAPLLKQLRSLLGAILAAGAVVVRRGCLGCAMRDSSSVRGVPTGLDARPPGLMLAMYGHIKTFSKMPQRLYQLFDAPVDLGPFSSWCHRAAAFVTRMGIYVQIWSNLDLIIFKVL</sequence>
<dbReference type="Proteomes" id="UP000233551">
    <property type="component" value="Unassembled WGS sequence"/>
</dbReference>
<keyword evidence="2" id="KW-1185">Reference proteome</keyword>
<organism evidence="1 2">
    <name type="scientific">Punica granatum</name>
    <name type="common">Pomegranate</name>
    <dbReference type="NCBI Taxonomy" id="22663"/>
    <lineage>
        <taxon>Eukaryota</taxon>
        <taxon>Viridiplantae</taxon>
        <taxon>Streptophyta</taxon>
        <taxon>Embryophyta</taxon>
        <taxon>Tracheophyta</taxon>
        <taxon>Spermatophyta</taxon>
        <taxon>Magnoliopsida</taxon>
        <taxon>eudicotyledons</taxon>
        <taxon>Gunneridae</taxon>
        <taxon>Pentapetalae</taxon>
        <taxon>rosids</taxon>
        <taxon>malvids</taxon>
        <taxon>Myrtales</taxon>
        <taxon>Lythraceae</taxon>
        <taxon>Punica</taxon>
    </lineage>
</organism>
<evidence type="ECO:0000313" key="2">
    <source>
        <dbReference type="Proteomes" id="UP000233551"/>
    </source>
</evidence>
<protein>
    <submittedName>
        <fullName evidence="1">Uncharacterized protein</fullName>
    </submittedName>
</protein>
<name>A0A2I0J289_PUNGR</name>
<proteinExistence type="predicted"/>
<gene>
    <name evidence="1" type="ORF">CRG98_029783</name>
</gene>
<reference evidence="1 2" key="1">
    <citation type="submission" date="2017-11" db="EMBL/GenBank/DDBJ databases">
        <title>De-novo sequencing of pomegranate (Punica granatum L.) genome.</title>
        <authorList>
            <person name="Akparov Z."/>
            <person name="Amiraslanov A."/>
            <person name="Hajiyeva S."/>
            <person name="Abbasov M."/>
            <person name="Kaur K."/>
            <person name="Hamwieh A."/>
            <person name="Solovyev V."/>
            <person name="Salamov A."/>
            <person name="Braich B."/>
            <person name="Kosarev P."/>
            <person name="Mahmoud A."/>
            <person name="Hajiyev E."/>
            <person name="Babayeva S."/>
            <person name="Izzatullayeva V."/>
            <person name="Mammadov A."/>
            <person name="Mammadov A."/>
            <person name="Sharifova S."/>
            <person name="Ojaghi J."/>
            <person name="Eynullazada K."/>
            <person name="Bayramov B."/>
            <person name="Abdulazimova A."/>
            <person name="Shahmuradov I."/>
        </authorList>
    </citation>
    <scope>NUCLEOTIDE SEQUENCE [LARGE SCALE GENOMIC DNA]</scope>
    <source>
        <strain evidence="2">cv. AG2017</strain>
        <tissue evidence="1">Leaf</tissue>
    </source>
</reference>
<dbReference type="EMBL" id="PGOL01002196">
    <property type="protein sequence ID" value="PKI49806.1"/>
    <property type="molecule type" value="Genomic_DNA"/>
</dbReference>
<comment type="caution">
    <text evidence="1">The sequence shown here is derived from an EMBL/GenBank/DDBJ whole genome shotgun (WGS) entry which is preliminary data.</text>
</comment>
<dbReference type="AlphaFoldDB" id="A0A2I0J289"/>
<evidence type="ECO:0000313" key="1">
    <source>
        <dbReference type="EMBL" id="PKI49806.1"/>
    </source>
</evidence>